<proteinExistence type="predicted"/>
<protein>
    <submittedName>
        <fullName evidence="1">Uncharacterized protein</fullName>
    </submittedName>
</protein>
<reference evidence="1 2" key="1">
    <citation type="journal article" date="2019" name="Genome Biol. Evol.">
        <title>Insights into the evolution of the New World diploid cottons (Gossypium, subgenus Houzingenia) based on genome sequencing.</title>
        <authorList>
            <person name="Grover C.E."/>
            <person name="Arick M.A. 2nd"/>
            <person name="Thrash A."/>
            <person name="Conover J.L."/>
            <person name="Sanders W.S."/>
            <person name="Peterson D.G."/>
            <person name="Frelichowski J.E."/>
            <person name="Scheffler J.A."/>
            <person name="Scheffler B.E."/>
            <person name="Wendel J.F."/>
        </authorList>
    </citation>
    <scope>NUCLEOTIDE SEQUENCE [LARGE SCALE GENOMIC DNA]</scope>
    <source>
        <strain evidence="1">57</strain>
        <tissue evidence="1">Leaf</tissue>
    </source>
</reference>
<accession>A0A7J8WD02</accession>
<evidence type="ECO:0000313" key="2">
    <source>
        <dbReference type="Proteomes" id="UP000593573"/>
    </source>
</evidence>
<dbReference type="EMBL" id="JABFAB010246185">
    <property type="protein sequence ID" value="MBA0672935.1"/>
    <property type="molecule type" value="Genomic_DNA"/>
</dbReference>
<evidence type="ECO:0000313" key="1">
    <source>
        <dbReference type="EMBL" id="MBA0672935.1"/>
    </source>
</evidence>
<comment type="caution">
    <text evidence="1">The sequence shown here is derived from an EMBL/GenBank/DDBJ whole genome shotgun (WGS) entry which is preliminary data.</text>
</comment>
<dbReference type="OrthoDB" id="986360at2759"/>
<gene>
    <name evidence="1" type="ORF">Goklo_025065</name>
</gene>
<organism evidence="1 2">
    <name type="scientific">Gossypium klotzschianum</name>
    <dbReference type="NCBI Taxonomy" id="34286"/>
    <lineage>
        <taxon>Eukaryota</taxon>
        <taxon>Viridiplantae</taxon>
        <taxon>Streptophyta</taxon>
        <taxon>Embryophyta</taxon>
        <taxon>Tracheophyta</taxon>
        <taxon>Spermatophyta</taxon>
        <taxon>Magnoliopsida</taxon>
        <taxon>eudicotyledons</taxon>
        <taxon>Gunneridae</taxon>
        <taxon>Pentapetalae</taxon>
        <taxon>rosids</taxon>
        <taxon>malvids</taxon>
        <taxon>Malvales</taxon>
        <taxon>Malvaceae</taxon>
        <taxon>Malvoideae</taxon>
        <taxon>Gossypium</taxon>
    </lineage>
</organism>
<dbReference type="AlphaFoldDB" id="A0A7J8WD02"/>
<sequence>MGVTSVPVILAETFRSLNACQRAGEGRFMGCRNYYWCGFIVTFGSGKGLLSGLLKKLLPIKGTSGYTKTR</sequence>
<keyword evidence="2" id="KW-1185">Reference proteome</keyword>
<dbReference type="Proteomes" id="UP000593573">
    <property type="component" value="Unassembled WGS sequence"/>
</dbReference>
<name>A0A7J8WD02_9ROSI</name>